<sequence length="76" mass="8271">MVIPNGGDKAIYHARESIPRRALAHRVTLRTFALSTATGTGANILRVIPEEECVNYIFCTGYDSDIATSFPCTLLA</sequence>
<accession>A0A4C2A3C9</accession>
<name>A0A4C2A3C9_EUMVA</name>
<protein>
    <submittedName>
        <fullName evidence="1">Uncharacterized protein</fullName>
    </submittedName>
</protein>
<comment type="caution">
    <text evidence="1">The sequence shown here is derived from an EMBL/GenBank/DDBJ whole genome shotgun (WGS) entry which is preliminary data.</text>
</comment>
<dbReference type="AlphaFoldDB" id="A0A4C2A3C9"/>
<proteinExistence type="predicted"/>
<dbReference type="EMBL" id="BGZK01002483">
    <property type="protein sequence ID" value="GBP94272.1"/>
    <property type="molecule type" value="Genomic_DNA"/>
</dbReference>
<evidence type="ECO:0000313" key="1">
    <source>
        <dbReference type="EMBL" id="GBP94272.1"/>
    </source>
</evidence>
<organism evidence="1 2">
    <name type="scientific">Eumeta variegata</name>
    <name type="common">Bagworm moth</name>
    <name type="synonym">Eumeta japonica</name>
    <dbReference type="NCBI Taxonomy" id="151549"/>
    <lineage>
        <taxon>Eukaryota</taxon>
        <taxon>Metazoa</taxon>
        <taxon>Ecdysozoa</taxon>
        <taxon>Arthropoda</taxon>
        <taxon>Hexapoda</taxon>
        <taxon>Insecta</taxon>
        <taxon>Pterygota</taxon>
        <taxon>Neoptera</taxon>
        <taxon>Endopterygota</taxon>
        <taxon>Lepidoptera</taxon>
        <taxon>Glossata</taxon>
        <taxon>Ditrysia</taxon>
        <taxon>Tineoidea</taxon>
        <taxon>Psychidae</taxon>
        <taxon>Oiketicinae</taxon>
        <taxon>Eumeta</taxon>
    </lineage>
</organism>
<reference evidence="1 2" key="1">
    <citation type="journal article" date="2019" name="Commun. Biol.">
        <title>The bagworm genome reveals a unique fibroin gene that provides high tensile strength.</title>
        <authorList>
            <person name="Kono N."/>
            <person name="Nakamura H."/>
            <person name="Ohtoshi R."/>
            <person name="Tomita M."/>
            <person name="Numata K."/>
            <person name="Arakawa K."/>
        </authorList>
    </citation>
    <scope>NUCLEOTIDE SEQUENCE [LARGE SCALE GENOMIC DNA]</scope>
</reference>
<dbReference type="Proteomes" id="UP000299102">
    <property type="component" value="Unassembled WGS sequence"/>
</dbReference>
<keyword evidence="2" id="KW-1185">Reference proteome</keyword>
<evidence type="ECO:0000313" key="2">
    <source>
        <dbReference type="Proteomes" id="UP000299102"/>
    </source>
</evidence>
<gene>
    <name evidence="1" type="ORF">EVAR_99296_1</name>
</gene>